<feature type="transmembrane region" description="Helical" evidence="2">
    <location>
        <begin position="35"/>
        <end position="55"/>
    </location>
</feature>
<evidence type="ECO:0000256" key="1">
    <source>
        <dbReference type="SAM" id="MobiDB-lite"/>
    </source>
</evidence>
<proteinExistence type="predicted"/>
<evidence type="ECO:0000313" key="3">
    <source>
        <dbReference type="EMBL" id="MBL6079519.1"/>
    </source>
</evidence>
<gene>
    <name evidence="3" type="ORF">JMJ56_15980</name>
</gene>
<evidence type="ECO:0000256" key="2">
    <source>
        <dbReference type="SAM" id="Phobius"/>
    </source>
</evidence>
<keyword evidence="2" id="KW-0472">Membrane</keyword>
<protein>
    <submittedName>
        <fullName evidence="3">Uncharacterized protein</fullName>
    </submittedName>
</protein>
<organism evidence="3 4">
    <name type="scientific">Belnapia arida</name>
    <dbReference type="NCBI Taxonomy" id="2804533"/>
    <lineage>
        <taxon>Bacteria</taxon>
        <taxon>Pseudomonadati</taxon>
        <taxon>Pseudomonadota</taxon>
        <taxon>Alphaproteobacteria</taxon>
        <taxon>Acetobacterales</taxon>
        <taxon>Roseomonadaceae</taxon>
        <taxon>Belnapia</taxon>
    </lineage>
</organism>
<accession>A0ABS1U4B5</accession>
<sequence>MTTQTVFSDASLAAADRRETGHTPATEAARVERTFLVTVGLLAGLEVGLLAFWLIG</sequence>
<dbReference type="Proteomes" id="UP000660885">
    <property type="component" value="Unassembled WGS sequence"/>
</dbReference>
<keyword evidence="4" id="KW-1185">Reference proteome</keyword>
<comment type="caution">
    <text evidence="3">The sequence shown here is derived from an EMBL/GenBank/DDBJ whole genome shotgun (WGS) entry which is preliminary data.</text>
</comment>
<keyword evidence="2" id="KW-1133">Transmembrane helix</keyword>
<evidence type="ECO:0000313" key="4">
    <source>
        <dbReference type="Proteomes" id="UP000660885"/>
    </source>
</evidence>
<feature type="region of interest" description="Disordered" evidence="1">
    <location>
        <begin position="1"/>
        <end position="25"/>
    </location>
</feature>
<reference evidence="3 4" key="1">
    <citation type="submission" date="2021-01" db="EMBL/GenBank/DDBJ databases">
        <title>Belnapia mucosa sp. nov. and Belnapia arida sp. nov., isolated from the Tabernas Desert (Almeria, Spain).</title>
        <authorList>
            <person name="Molina-Menor E."/>
            <person name="Vidal-Verdu A."/>
            <person name="Calonge A."/>
            <person name="Satari L."/>
            <person name="Pereto J."/>
            <person name="Porcar M."/>
        </authorList>
    </citation>
    <scope>NUCLEOTIDE SEQUENCE [LARGE SCALE GENOMIC DNA]</scope>
    <source>
        <strain evidence="3 4">T18</strain>
    </source>
</reference>
<dbReference type="EMBL" id="JAETWB010000007">
    <property type="protein sequence ID" value="MBL6079519.1"/>
    <property type="molecule type" value="Genomic_DNA"/>
</dbReference>
<keyword evidence="2" id="KW-0812">Transmembrane</keyword>
<dbReference type="RefSeq" id="WP_202832770.1">
    <property type="nucleotide sequence ID" value="NZ_JAETWB010000007.1"/>
</dbReference>
<name>A0ABS1U4B5_9PROT</name>